<reference evidence="2" key="1">
    <citation type="submission" date="2016-11" db="UniProtKB">
        <authorList>
            <consortium name="WormBaseParasite"/>
        </authorList>
    </citation>
    <scope>IDENTIFICATION</scope>
    <source>
        <strain evidence="2">KR3021</strain>
    </source>
</reference>
<proteinExistence type="predicted"/>
<accession>A0AC35TXA6</accession>
<name>A0AC35TXA6_9BILA</name>
<evidence type="ECO:0000313" key="1">
    <source>
        <dbReference type="Proteomes" id="UP000095286"/>
    </source>
</evidence>
<organism evidence="1 2">
    <name type="scientific">Rhabditophanes sp. KR3021</name>
    <dbReference type="NCBI Taxonomy" id="114890"/>
    <lineage>
        <taxon>Eukaryota</taxon>
        <taxon>Metazoa</taxon>
        <taxon>Ecdysozoa</taxon>
        <taxon>Nematoda</taxon>
        <taxon>Chromadorea</taxon>
        <taxon>Rhabditida</taxon>
        <taxon>Tylenchina</taxon>
        <taxon>Panagrolaimomorpha</taxon>
        <taxon>Strongyloidoidea</taxon>
        <taxon>Alloionematidae</taxon>
        <taxon>Rhabditophanes</taxon>
    </lineage>
</organism>
<dbReference type="WBParaSite" id="RSKR_0000539000.1">
    <property type="protein sequence ID" value="RSKR_0000539000.1"/>
    <property type="gene ID" value="RSKR_0000539000"/>
</dbReference>
<protein>
    <submittedName>
        <fullName evidence="2">Bromo domain-containing protein</fullName>
    </submittedName>
</protein>
<dbReference type="Proteomes" id="UP000095286">
    <property type="component" value="Unplaced"/>
</dbReference>
<evidence type="ECO:0000313" key="2">
    <source>
        <dbReference type="WBParaSite" id="RSKR_0000539000.1"/>
    </source>
</evidence>
<sequence length="451" mass="49751">MSNPDKPKTPKAGWLKNANFRIFRDLKKEVGETPVRLGKGRSRLNSTPESSPVSAKDSDGENSDGNSENRGTFRKLWHGMRRNKSATPKKIGDRSNTANLTTETPKKVPPPDSSIKLDEIDLGNVTIRTATWWESEHDLNGLAKGGNDRLSKDDFFGTQVYSSPPSYLQLSCALNGYGAKSEVDLRRKPNGGPGKSTSPMPESMLVAGQIEANVGGGLGDAVLEKDTDSGKVVGTQTLHVTNVMVEEAQNIPGDFNRVWPSIEANTPQGYRQLAEKTTEVIYSLRDTAELFLNRHQSCPFLHSDAEANLVDLKGTANLLVPKKIKKIYQFIENCIAGSDGYGVKTTVEDLEGFWAVCESECDKFKKVADTCEEYRVNDFKEIIKKPEPPKPKASGKKIVNKPVLSAESIAKALALKEERDRQRKEMMAERRMEAAKLRQSNKDGPSVEILA</sequence>